<evidence type="ECO:0000259" key="4">
    <source>
        <dbReference type="PROSITE" id="PS51900"/>
    </source>
</evidence>
<dbReference type="GO" id="GO:0006310">
    <property type="term" value="P:DNA recombination"/>
    <property type="evidence" value="ECO:0007669"/>
    <property type="project" value="UniProtKB-KW"/>
</dbReference>
<dbReference type="Gene3D" id="1.10.150.130">
    <property type="match status" value="1"/>
</dbReference>
<organism evidence="5">
    <name type="scientific">marine sediment metagenome</name>
    <dbReference type="NCBI Taxonomy" id="412755"/>
    <lineage>
        <taxon>unclassified sequences</taxon>
        <taxon>metagenomes</taxon>
        <taxon>ecological metagenomes</taxon>
    </lineage>
</organism>
<feature type="domain" description="Core-binding (CB)" evidence="4">
    <location>
        <begin position="415"/>
        <end position="525"/>
    </location>
</feature>
<dbReference type="PANTHER" id="PTHR30349:SF41">
    <property type="entry name" value="INTEGRASE_RECOMBINASE PROTEIN MJ0367-RELATED"/>
    <property type="match status" value="1"/>
</dbReference>
<dbReference type="SUPFAM" id="SSF56349">
    <property type="entry name" value="DNA breaking-rejoining enzymes"/>
    <property type="match status" value="1"/>
</dbReference>
<gene>
    <name evidence="5" type="ORF">LCGC14_0514250</name>
</gene>
<feature type="domain" description="Tyr recombinase" evidence="3">
    <location>
        <begin position="548"/>
        <end position="754"/>
    </location>
</feature>
<comment type="caution">
    <text evidence="5">The sequence shown here is derived from an EMBL/GenBank/DDBJ whole genome shotgun (WGS) entry which is preliminary data.</text>
</comment>
<name>A0A0F9SIT3_9ZZZZ</name>
<evidence type="ECO:0000313" key="5">
    <source>
        <dbReference type="EMBL" id="KKN62217.1"/>
    </source>
</evidence>
<proteinExistence type="predicted"/>
<dbReference type="Gene3D" id="1.10.443.10">
    <property type="entry name" value="Intergrase catalytic core"/>
    <property type="match status" value="1"/>
</dbReference>
<dbReference type="InterPro" id="IPR044068">
    <property type="entry name" value="CB"/>
</dbReference>
<dbReference type="GO" id="GO:0003677">
    <property type="term" value="F:DNA binding"/>
    <property type="evidence" value="ECO:0007669"/>
    <property type="project" value="UniProtKB-KW"/>
</dbReference>
<evidence type="ECO:0008006" key="6">
    <source>
        <dbReference type="Google" id="ProtNLM"/>
    </source>
</evidence>
<accession>A0A0F9SIT3</accession>
<sequence length="790" mass="88724">MSYSKKSSARQLHLVFTENAGFQFYYTLPKHLASHKALPRQLRWSLGRDEPLARQLCAYLDQALKSLGKVSCAPSPAEIDQIANKIELLHKTVQAQLKLARQIWTTFPHPAELARMSMKKGIERLSKLSENGEALFRTNPGGEIVFMLEPSEKLTTLCRFDWHRLDWPLGTSDAGAATDAAIYILTAIGLLEQIDPQLSFNGGWDGAFLLMALYEYLRYARPDKGASLEYLPSWLPQSLTALTMHISMHTTRNPMRRLGKAKLVQKPCGVFVLTQEMVNTGGSTKAHFELSLQTASPILAYLLCVRLGQRFDSILIRHCHSECKDGAYERALAEMNEVVRLTTSGLPPLESLPLRPSTRTEDPQQSGLDPAAIALLTALSSILPDEKRQKLESLINEVNGGFSAISPAPLDPDSMTVSQLVDHYESTQLKEGAWRNPRTRISVHARLEAMAELLGGHRSIKTLTRADMVALRERIRDYPKNRNKLATLRHAPLAQLMDDPTVESLHPRTVKKFFELIRAVFRHAHDHDLLKTDIAHGLVFKLKGAEAPRKRTYSPGQVEALLKGPALTLGTAPKWRLDDYKFWLPLLGLYTGCRLAELCQLQLADVRLEEKIWVIHISRTGDRQLKTQESDRLIPLHHALLSMGFLEFVESRRAAVKDPTAPLFENVMTSATLATSHVASKWFVGTSSSGYLGLCGLGEDRLTFHGLRHTFIQQFRRQKLDMLIVKTLVGHADKTTTGGYGDVYPASVLKEELDKLDYGVSLKHIHYKHYVALQKLQGVFRTGRPRRSID</sequence>
<reference evidence="5" key="1">
    <citation type="journal article" date="2015" name="Nature">
        <title>Complex archaea that bridge the gap between prokaryotes and eukaryotes.</title>
        <authorList>
            <person name="Spang A."/>
            <person name="Saw J.H."/>
            <person name="Jorgensen S.L."/>
            <person name="Zaremba-Niedzwiedzka K."/>
            <person name="Martijn J."/>
            <person name="Lind A.E."/>
            <person name="van Eijk R."/>
            <person name="Schleper C."/>
            <person name="Guy L."/>
            <person name="Ettema T.J."/>
        </authorList>
    </citation>
    <scope>NUCLEOTIDE SEQUENCE</scope>
</reference>
<dbReference type="CDD" id="cd01184">
    <property type="entry name" value="INT_C_like_1"/>
    <property type="match status" value="1"/>
</dbReference>
<dbReference type="PROSITE" id="PS51898">
    <property type="entry name" value="TYR_RECOMBINASE"/>
    <property type="match status" value="1"/>
</dbReference>
<evidence type="ECO:0000259" key="3">
    <source>
        <dbReference type="PROSITE" id="PS51898"/>
    </source>
</evidence>
<dbReference type="PANTHER" id="PTHR30349">
    <property type="entry name" value="PHAGE INTEGRASE-RELATED"/>
    <property type="match status" value="1"/>
</dbReference>
<keyword evidence="2" id="KW-0233">DNA recombination</keyword>
<dbReference type="InterPro" id="IPR002104">
    <property type="entry name" value="Integrase_catalytic"/>
</dbReference>
<dbReference type="Pfam" id="PF00589">
    <property type="entry name" value="Phage_integrase"/>
    <property type="match status" value="1"/>
</dbReference>
<dbReference type="PROSITE" id="PS51900">
    <property type="entry name" value="CB"/>
    <property type="match status" value="1"/>
</dbReference>
<dbReference type="EMBL" id="LAZR01000632">
    <property type="protein sequence ID" value="KKN62217.1"/>
    <property type="molecule type" value="Genomic_DNA"/>
</dbReference>
<dbReference type="GO" id="GO:0015074">
    <property type="term" value="P:DNA integration"/>
    <property type="evidence" value="ECO:0007669"/>
    <property type="project" value="InterPro"/>
</dbReference>
<keyword evidence="1" id="KW-0238">DNA-binding</keyword>
<dbReference type="InterPro" id="IPR050090">
    <property type="entry name" value="Tyrosine_recombinase_XerCD"/>
</dbReference>
<evidence type="ECO:0000256" key="1">
    <source>
        <dbReference type="ARBA" id="ARBA00023125"/>
    </source>
</evidence>
<dbReference type="InterPro" id="IPR011010">
    <property type="entry name" value="DNA_brk_join_enz"/>
</dbReference>
<dbReference type="AlphaFoldDB" id="A0A0F9SIT3"/>
<dbReference type="InterPro" id="IPR013762">
    <property type="entry name" value="Integrase-like_cat_sf"/>
</dbReference>
<dbReference type="InterPro" id="IPR010998">
    <property type="entry name" value="Integrase_recombinase_N"/>
</dbReference>
<evidence type="ECO:0000256" key="2">
    <source>
        <dbReference type="ARBA" id="ARBA00023172"/>
    </source>
</evidence>
<protein>
    <recommendedName>
        <fullName evidence="6">Tyr recombinase domain-containing protein</fullName>
    </recommendedName>
</protein>